<dbReference type="Proteomes" id="UP000664940">
    <property type="component" value="Unassembled WGS sequence"/>
</dbReference>
<evidence type="ECO:0000313" key="2">
    <source>
        <dbReference type="Proteomes" id="UP000664940"/>
    </source>
</evidence>
<dbReference type="EMBL" id="JABVXQ010000003">
    <property type="protein sequence ID" value="KAF6119776.1"/>
    <property type="molecule type" value="Genomic_DNA"/>
</dbReference>
<dbReference type="AlphaFoldDB" id="A0A834B1C1"/>
<organism evidence="1 2">
    <name type="scientific">Phyllostomus discolor</name>
    <name type="common">pale spear-nosed bat</name>
    <dbReference type="NCBI Taxonomy" id="89673"/>
    <lineage>
        <taxon>Eukaryota</taxon>
        <taxon>Metazoa</taxon>
        <taxon>Chordata</taxon>
        <taxon>Craniata</taxon>
        <taxon>Vertebrata</taxon>
        <taxon>Euteleostomi</taxon>
        <taxon>Mammalia</taxon>
        <taxon>Eutheria</taxon>
        <taxon>Laurasiatheria</taxon>
        <taxon>Chiroptera</taxon>
        <taxon>Yangochiroptera</taxon>
        <taxon>Phyllostomidae</taxon>
        <taxon>Phyllostominae</taxon>
        <taxon>Phyllostomus</taxon>
    </lineage>
</organism>
<gene>
    <name evidence="1" type="ORF">HJG60_010186</name>
</gene>
<sequence>MQGLTVSPGDRTHSQTPGSEILCTVPVAFKILAPWFSLSAPCSVPWPPSHPIAPFPSLCRWEYPVAFRSPGSLSCFQREESGNSGVRRSRLLYSCGCLVASIVTRELPQFSLGVPTQARMLY</sequence>
<evidence type="ECO:0000313" key="1">
    <source>
        <dbReference type="EMBL" id="KAF6119776.1"/>
    </source>
</evidence>
<name>A0A834B1C1_9CHIR</name>
<accession>A0A834B1C1</accession>
<protein>
    <submittedName>
        <fullName evidence="1">Uncharacterized protein</fullName>
    </submittedName>
</protein>
<comment type="caution">
    <text evidence="1">The sequence shown here is derived from an EMBL/GenBank/DDBJ whole genome shotgun (WGS) entry which is preliminary data.</text>
</comment>
<proteinExistence type="predicted"/>
<reference evidence="1 2" key="1">
    <citation type="journal article" date="2020" name="Nature">
        <title>Six reference-quality genomes reveal evolution of bat adaptations.</title>
        <authorList>
            <person name="Jebb D."/>
            <person name="Huang Z."/>
            <person name="Pippel M."/>
            <person name="Hughes G.M."/>
            <person name="Lavrichenko K."/>
            <person name="Devanna P."/>
            <person name="Winkler S."/>
            <person name="Jermiin L.S."/>
            <person name="Skirmuntt E.C."/>
            <person name="Katzourakis A."/>
            <person name="Burkitt-Gray L."/>
            <person name="Ray D.A."/>
            <person name="Sullivan K.A.M."/>
            <person name="Roscito J.G."/>
            <person name="Kirilenko B.M."/>
            <person name="Davalos L.M."/>
            <person name="Corthals A.P."/>
            <person name="Power M.L."/>
            <person name="Jones G."/>
            <person name="Ransome R.D."/>
            <person name="Dechmann D.K.N."/>
            <person name="Locatelli A.G."/>
            <person name="Puechmaille S.J."/>
            <person name="Fedrigo O."/>
            <person name="Jarvis E.D."/>
            <person name="Hiller M."/>
            <person name="Vernes S.C."/>
            <person name="Myers E.W."/>
            <person name="Teeling E.C."/>
        </authorList>
    </citation>
    <scope>NUCLEOTIDE SEQUENCE [LARGE SCALE GENOMIC DNA]</scope>
    <source>
        <strain evidence="1">Bat1K_MPI-CBG_1</strain>
    </source>
</reference>